<dbReference type="WBParaSite" id="PDA_v2.g22551.t1">
    <property type="protein sequence ID" value="PDA_v2.g22551.t1"/>
    <property type="gene ID" value="PDA_v2.g22551"/>
</dbReference>
<reference evidence="3" key="1">
    <citation type="submission" date="2022-11" db="UniProtKB">
        <authorList>
            <consortium name="WormBaseParasite"/>
        </authorList>
    </citation>
    <scope>IDENTIFICATION</scope>
</reference>
<dbReference type="InterPro" id="IPR027417">
    <property type="entry name" value="P-loop_NTPase"/>
</dbReference>
<feature type="compositionally biased region" description="Polar residues" evidence="1">
    <location>
        <begin position="20"/>
        <end position="29"/>
    </location>
</feature>
<sequence>MASLFRLLFNCCKSGREKQPTQTEPTTVTGIPDELPNIKIITTEPEKHDGNESLTDESYLSNDNNDIGGFESEEEEEETDSETEEDDYKKFSSTVNIRDEEVDTVEENIPPSTSESICYKSDYDKLFYSNATAQILMDLENKKQLTVNYLREKHPELMEKLNGDTVERLLVHASLIEIIDENEKQIPLMEHAKFFKCNTDLVICSPNGISKSSRITKKKTKVQIIPYDGSGRQMLCTIMDFNTTTKSLILQRRDSSLTEEQIINDNFEVIICPNFQQLQFSMNGIDSICKNEAMLRKVGAKIYGNHLCDFSFPTLFALGPTQKRIEFLVENILEIISHKFKVLICASTNISIDNFAVILLNSISKILPKTNIPKIRRIIPFIQDVDSRLTEITVQLHNEKDLCSFDIVLCTLGCAPKLLTNSLQPGHFSHIFIDDSQNASELDSWMVIGNLASEETQIILSGDLQSGKGIYTKAEILKDNQIGYCISMLERLHSVFPPNRVTTIS</sequence>
<protein>
    <submittedName>
        <fullName evidence="3">Uncharacterized protein</fullName>
    </submittedName>
</protein>
<feature type="compositionally biased region" description="Polar residues" evidence="1">
    <location>
        <begin position="52"/>
        <end position="65"/>
    </location>
</feature>
<evidence type="ECO:0000313" key="3">
    <source>
        <dbReference type="WBParaSite" id="PDA_v2.g22551.t1"/>
    </source>
</evidence>
<proteinExistence type="predicted"/>
<dbReference type="SUPFAM" id="SSF52540">
    <property type="entry name" value="P-loop containing nucleoside triphosphate hydrolases"/>
    <property type="match status" value="1"/>
</dbReference>
<organism evidence="2 3">
    <name type="scientific">Panagrolaimus davidi</name>
    <dbReference type="NCBI Taxonomy" id="227884"/>
    <lineage>
        <taxon>Eukaryota</taxon>
        <taxon>Metazoa</taxon>
        <taxon>Ecdysozoa</taxon>
        <taxon>Nematoda</taxon>
        <taxon>Chromadorea</taxon>
        <taxon>Rhabditida</taxon>
        <taxon>Tylenchina</taxon>
        <taxon>Panagrolaimomorpha</taxon>
        <taxon>Panagrolaimoidea</taxon>
        <taxon>Panagrolaimidae</taxon>
        <taxon>Panagrolaimus</taxon>
    </lineage>
</organism>
<feature type="region of interest" description="Disordered" evidence="1">
    <location>
        <begin position="16"/>
        <end position="89"/>
    </location>
</feature>
<dbReference type="Proteomes" id="UP000887578">
    <property type="component" value="Unplaced"/>
</dbReference>
<evidence type="ECO:0000313" key="2">
    <source>
        <dbReference type="Proteomes" id="UP000887578"/>
    </source>
</evidence>
<accession>A0A914Q163</accession>
<feature type="compositionally biased region" description="Acidic residues" evidence="1">
    <location>
        <begin position="71"/>
        <end position="86"/>
    </location>
</feature>
<evidence type="ECO:0000256" key="1">
    <source>
        <dbReference type="SAM" id="MobiDB-lite"/>
    </source>
</evidence>
<name>A0A914Q163_9BILA</name>
<dbReference type="Gene3D" id="3.40.50.300">
    <property type="entry name" value="P-loop containing nucleotide triphosphate hydrolases"/>
    <property type="match status" value="1"/>
</dbReference>
<keyword evidence="2" id="KW-1185">Reference proteome</keyword>
<dbReference type="AlphaFoldDB" id="A0A914Q163"/>